<comment type="caution">
    <text evidence="5">The sequence shown here is derived from an EMBL/GenBank/DDBJ whole genome shotgun (WGS) entry which is preliminary data.</text>
</comment>
<accession>A0ABY3FVW1</accession>
<evidence type="ECO:0000256" key="1">
    <source>
        <dbReference type="ARBA" id="ARBA00010638"/>
    </source>
</evidence>
<evidence type="ECO:0000313" key="6">
    <source>
        <dbReference type="Proteomes" id="UP000429980"/>
    </source>
</evidence>
<dbReference type="PIRSF" id="PIRSF006806">
    <property type="entry name" value="FTHF_cligase"/>
    <property type="match status" value="1"/>
</dbReference>
<dbReference type="Proteomes" id="UP000429980">
    <property type="component" value="Unassembled WGS sequence"/>
</dbReference>
<dbReference type="PANTHER" id="PTHR23407:SF1">
    <property type="entry name" value="5-FORMYLTETRAHYDROFOLATE CYCLO-LIGASE"/>
    <property type="match status" value="1"/>
</dbReference>
<name>A0ABY3FVW1_9BACI</name>
<reference evidence="5 6" key="1">
    <citation type="submission" date="2019-06" db="EMBL/GenBank/DDBJ databases">
        <title>Genome sequence analysis of &gt;100 Bacillus licheniformis strains suggests intrinsic resistance to this species.</title>
        <authorList>
            <person name="Wels M."/>
            <person name="Siezen R.J."/>
            <person name="Johansen E."/>
            <person name="Stuer-Lauridsen B."/>
            <person name="Bjerre K."/>
            <person name="Nielsen B.K.K."/>
        </authorList>
    </citation>
    <scope>NUCLEOTIDE SEQUENCE [LARGE SCALE GENOMIC DNA]</scope>
    <source>
        <strain evidence="5 6">BAC-15381</strain>
    </source>
</reference>
<dbReference type="SUPFAM" id="SSF100950">
    <property type="entry name" value="NagB/RpiA/CoA transferase-like"/>
    <property type="match status" value="1"/>
</dbReference>
<protein>
    <recommendedName>
        <fullName evidence="4">5-formyltetrahydrofolate cyclo-ligase</fullName>
        <ecNumber evidence="4">6.3.3.2</ecNumber>
    </recommendedName>
</protein>
<dbReference type="Pfam" id="PF01812">
    <property type="entry name" value="5-FTHF_cyc-lig"/>
    <property type="match status" value="1"/>
</dbReference>
<proteinExistence type="inferred from homology"/>
<comment type="cofactor">
    <cofactor evidence="4">
        <name>Mg(2+)</name>
        <dbReference type="ChEBI" id="CHEBI:18420"/>
    </cofactor>
</comment>
<organism evidence="5 6">
    <name type="scientific">Bacillus paralicheniformis</name>
    <dbReference type="NCBI Taxonomy" id="1648923"/>
    <lineage>
        <taxon>Bacteria</taxon>
        <taxon>Bacillati</taxon>
        <taxon>Bacillota</taxon>
        <taxon>Bacilli</taxon>
        <taxon>Bacillales</taxon>
        <taxon>Bacillaceae</taxon>
        <taxon>Bacillus</taxon>
    </lineage>
</organism>
<dbReference type="NCBIfam" id="TIGR02727">
    <property type="entry name" value="MTHFS_bact"/>
    <property type="match status" value="1"/>
</dbReference>
<keyword evidence="6" id="KW-1185">Reference proteome</keyword>
<dbReference type="InterPro" id="IPR024185">
    <property type="entry name" value="FTHF_cligase-like_sf"/>
</dbReference>
<dbReference type="PANTHER" id="PTHR23407">
    <property type="entry name" value="ATPASE INHIBITOR/5-FORMYLTETRAHYDROFOLATE CYCLO-LIGASE"/>
    <property type="match status" value="1"/>
</dbReference>
<evidence type="ECO:0000256" key="3">
    <source>
        <dbReference type="ARBA" id="ARBA00022840"/>
    </source>
</evidence>
<gene>
    <name evidence="5" type="ORF">CHCC15381_0800</name>
</gene>
<comment type="similarity">
    <text evidence="1 4">Belongs to the 5-formyltetrahydrofolate cyclo-ligase family.</text>
</comment>
<sequence length="219" mass="25172">MTKNQHYTAKQSKQQGFSCCFSVFKGERDVKRSLRNEVRKRLANMPEQEFLLKAEAIHRKLFQSKQWKKASGIALTISRNREVPTEPIIEQARLEGKTVCIPKCMPDTKEMHFRSFQDESDLEVVYFGLQEPIVHKTGRMEPEDIDFILVPGICYDRTGYRIGYGGGYYDRYLAGFTKDTASLAFECQVIDHVPKEPHDIPVEQIFTEDAVYTCSGSAE</sequence>
<dbReference type="EC" id="6.3.3.2" evidence="4"/>
<dbReference type="Gene3D" id="3.40.50.10420">
    <property type="entry name" value="NagB/RpiA/CoA transferase-like"/>
    <property type="match status" value="1"/>
</dbReference>
<evidence type="ECO:0000256" key="4">
    <source>
        <dbReference type="RuleBase" id="RU361279"/>
    </source>
</evidence>
<dbReference type="InterPro" id="IPR037171">
    <property type="entry name" value="NagB/RpiA_transferase-like"/>
</dbReference>
<keyword evidence="3 4" id="KW-0067">ATP-binding</keyword>
<dbReference type="InterPro" id="IPR002698">
    <property type="entry name" value="FTHF_cligase"/>
</dbReference>
<keyword evidence="4" id="KW-0460">Magnesium</keyword>
<keyword evidence="4" id="KW-0479">Metal-binding</keyword>
<evidence type="ECO:0000313" key="5">
    <source>
        <dbReference type="EMBL" id="TWL38682.1"/>
    </source>
</evidence>
<comment type="catalytic activity">
    <reaction evidence="4">
        <text>(6S)-5-formyl-5,6,7,8-tetrahydrofolate + ATP = (6R)-5,10-methenyltetrahydrofolate + ADP + phosphate</text>
        <dbReference type="Rhea" id="RHEA:10488"/>
        <dbReference type="ChEBI" id="CHEBI:30616"/>
        <dbReference type="ChEBI" id="CHEBI:43474"/>
        <dbReference type="ChEBI" id="CHEBI:57455"/>
        <dbReference type="ChEBI" id="CHEBI:57457"/>
        <dbReference type="ChEBI" id="CHEBI:456216"/>
        <dbReference type="EC" id="6.3.3.2"/>
    </reaction>
</comment>
<keyword evidence="2 4" id="KW-0547">Nucleotide-binding</keyword>
<evidence type="ECO:0000256" key="2">
    <source>
        <dbReference type="ARBA" id="ARBA00022741"/>
    </source>
</evidence>
<dbReference type="EMBL" id="NILF01000036">
    <property type="protein sequence ID" value="TWL38682.1"/>
    <property type="molecule type" value="Genomic_DNA"/>
</dbReference>